<dbReference type="Gene3D" id="3.40.1080.10">
    <property type="entry name" value="Glutaconate Coenzyme A-transferase"/>
    <property type="match status" value="1"/>
</dbReference>
<gene>
    <name evidence="2" type="ORF">DLJ53_11000</name>
</gene>
<dbReference type="SUPFAM" id="SSF100950">
    <property type="entry name" value="NagB/RpiA/CoA transferase-like"/>
    <property type="match status" value="1"/>
</dbReference>
<dbReference type="OrthoDB" id="9813111at2"/>
<dbReference type="PANTHER" id="PTHR43293:SF3">
    <property type="entry name" value="CHOLESTEROL RING-CLEAVING HYDROLASE IPDB SUBUNIT"/>
    <property type="match status" value="1"/>
</dbReference>
<name>A0A8B2NSL3_9HYPH</name>
<proteinExistence type="predicted"/>
<comment type="caution">
    <text evidence="2">The sequence shown here is derived from an EMBL/GenBank/DDBJ whole genome shotgun (WGS) entry which is preliminary data.</text>
</comment>
<feature type="region of interest" description="Disordered" evidence="1">
    <location>
        <begin position="1"/>
        <end position="31"/>
    </location>
</feature>
<dbReference type="Pfam" id="PF01144">
    <property type="entry name" value="CoA_trans"/>
    <property type="match status" value="1"/>
</dbReference>
<evidence type="ECO:0000313" key="2">
    <source>
        <dbReference type="EMBL" id="RAI01911.1"/>
    </source>
</evidence>
<evidence type="ECO:0000256" key="1">
    <source>
        <dbReference type="SAM" id="MobiDB-lite"/>
    </source>
</evidence>
<dbReference type="Proteomes" id="UP000249590">
    <property type="component" value="Unassembled WGS sequence"/>
</dbReference>
<keyword evidence="3" id="KW-1185">Reference proteome</keyword>
<accession>A0A8B2NSL3</accession>
<dbReference type="GO" id="GO:0008410">
    <property type="term" value="F:CoA-transferase activity"/>
    <property type="evidence" value="ECO:0007669"/>
    <property type="project" value="InterPro"/>
</dbReference>
<evidence type="ECO:0000313" key="3">
    <source>
        <dbReference type="Proteomes" id="UP000249590"/>
    </source>
</evidence>
<dbReference type="InterPro" id="IPR037171">
    <property type="entry name" value="NagB/RpiA_transferase-like"/>
</dbReference>
<keyword evidence="2" id="KW-0808">Transferase</keyword>
<sequence length="285" mass="30813">MNRRTGRSSWSGSASPSLSRRWAGEGASTVTDRPEATAAEVLAVYSARALQNGQVVFAGVGTPLLAASLAQRLDCPELTILFEGGIIGAWVEDGRLPPSTNDQRCTRLSRMVLGSSEVMLMMQRGYVDIGFLGGAQIDAYGNLNSSFIGETASPRVRLPGSGGANDIGSLTDYIVSMRHERRRFVPKVDFITTPGFLAGGTSRGDNGLPYGGCRLVVTDLGLFDFAPETRRMRARALHAGVTRDEVADNTGFDVHWPDEVPVTSPVTLRELEILRRLDPERIFIA</sequence>
<dbReference type="PANTHER" id="PTHR43293">
    <property type="entry name" value="ACETATE COA-TRANSFERASE YDIF"/>
    <property type="match status" value="1"/>
</dbReference>
<dbReference type="AlphaFoldDB" id="A0A8B2NSL3"/>
<organism evidence="2 3">
    <name type="scientific">Acuticoccus sediminis</name>
    <dbReference type="NCBI Taxonomy" id="2184697"/>
    <lineage>
        <taxon>Bacteria</taxon>
        <taxon>Pseudomonadati</taxon>
        <taxon>Pseudomonadota</taxon>
        <taxon>Alphaproteobacteria</taxon>
        <taxon>Hyphomicrobiales</taxon>
        <taxon>Amorphaceae</taxon>
        <taxon>Acuticoccus</taxon>
    </lineage>
</organism>
<dbReference type="SMART" id="SM00882">
    <property type="entry name" value="CoA_trans"/>
    <property type="match status" value="1"/>
</dbReference>
<dbReference type="InterPro" id="IPR004165">
    <property type="entry name" value="CoA_trans_fam_I"/>
</dbReference>
<feature type="compositionally biased region" description="Low complexity" evidence="1">
    <location>
        <begin position="7"/>
        <end position="21"/>
    </location>
</feature>
<dbReference type="EMBL" id="QHHQ01000002">
    <property type="protein sequence ID" value="RAI01911.1"/>
    <property type="molecule type" value="Genomic_DNA"/>
</dbReference>
<protein>
    <submittedName>
        <fullName evidence="2">3-oxoadipate--succinyl-CoA transferase subunit B</fullName>
    </submittedName>
</protein>
<reference evidence="2 3" key="1">
    <citation type="submission" date="2018-05" db="EMBL/GenBank/DDBJ databases">
        <title>Acuticoccus sediminis sp. nov., isolated from deep-sea sediment of Indian Ocean.</title>
        <authorList>
            <person name="Liu X."/>
            <person name="Lai Q."/>
            <person name="Du Y."/>
            <person name="Sun F."/>
            <person name="Zhang X."/>
            <person name="Wang S."/>
            <person name="Shao Z."/>
        </authorList>
    </citation>
    <scope>NUCLEOTIDE SEQUENCE [LARGE SCALE GENOMIC DNA]</scope>
    <source>
        <strain evidence="2 3">PTG4-2</strain>
    </source>
</reference>